<dbReference type="Proteomes" id="UP001148614">
    <property type="component" value="Unassembled WGS sequence"/>
</dbReference>
<protein>
    <submittedName>
        <fullName evidence="2">Uncharacterized protein</fullName>
    </submittedName>
</protein>
<evidence type="ECO:0000313" key="2">
    <source>
        <dbReference type="EMBL" id="KAJ3577079.1"/>
    </source>
</evidence>
<organism evidence="2 3">
    <name type="scientific">Xylaria arbuscula</name>
    <dbReference type="NCBI Taxonomy" id="114810"/>
    <lineage>
        <taxon>Eukaryota</taxon>
        <taxon>Fungi</taxon>
        <taxon>Dikarya</taxon>
        <taxon>Ascomycota</taxon>
        <taxon>Pezizomycotina</taxon>
        <taxon>Sordariomycetes</taxon>
        <taxon>Xylariomycetidae</taxon>
        <taxon>Xylariales</taxon>
        <taxon>Xylariaceae</taxon>
        <taxon>Xylaria</taxon>
    </lineage>
</organism>
<name>A0A9W8NHT0_9PEZI</name>
<dbReference type="EMBL" id="JANPWZ010000438">
    <property type="protein sequence ID" value="KAJ3577079.1"/>
    <property type="molecule type" value="Genomic_DNA"/>
</dbReference>
<reference evidence="2" key="1">
    <citation type="submission" date="2022-07" db="EMBL/GenBank/DDBJ databases">
        <title>Genome Sequence of Xylaria arbuscula.</title>
        <authorList>
            <person name="Buettner E."/>
        </authorList>
    </citation>
    <scope>NUCLEOTIDE SEQUENCE</scope>
    <source>
        <strain evidence="2">VT107</strain>
    </source>
</reference>
<keyword evidence="3" id="KW-1185">Reference proteome</keyword>
<sequence length="66" mass="6930">MRVGVCVGSPQKLQRKELWPCAGIKDNKGDRDRDGDASYAGNVDAGDDGAGYGSDDGTGRDEQIEG</sequence>
<comment type="caution">
    <text evidence="2">The sequence shown here is derived from an EMBL/GenBank/DDBJ whole genome shotgun (WGS) entry which is preliminary data.</text>
</comment>
<feature type="region of interest" description="Disordered" evidence="1">
    <location>
        <begin position="23"/>
        <end position="66"/>
    </location>
</feature>
<gene>
    <name evidence="2" type="ORF">NPX13_g3488</name>
</gene>
<dbReference type="AlphaFoldDB" id="A0A9W8NHT0"/>
<evidence type="ECO:0000256" key="1">
    <source>
        <dbReference type="SAM" id="MobiDB-lite"/>
    </source>
</evidence>
<feature type="compositionally biased region" description="Basic and acidic residues" evidence="1">
    <location>
        <begin position="25"/>
        <end position="36"/>
    </location>
</feature>
<evidence type="ECO:0000313" key="3">
    <source>
        <dbReference type="Proteomes" id="UP001148614"/>
    </source>
</evidence>
<accession>A0A9W8NHT0</accession>
<feature type="compositionally biased region" description="Basic and acidic residues" evidence="1">
    <location>
        <begin position="57"/>
        <end position="66"/>
    </location>
</feature>
<proteinExistence type="predicted"/>